<dbReference type="InterPro" id="IPR001480">
    <property type="entry name" value="Bulb-type_lectin_dom"/>
</dbReference>
<feature type="compositionally biased region" description="Basic and acidic residues" evidence="1">
    <location>
        <begin position="343"/>
        <end position="361"/>
    </location>
</feature>
<proteinExistence type="predicted"/>
<protein>
    <recommendedName>
        <fullName evidence="2">Bulb-type lectin domain-containing protein</fullName>
    </recommendedName>
</protein>
<feature type="region of interest" description="Disordered" evidence="1">
    <location>
        <begin position="105"/>
        <end position="130"/>
    </location>
</feature>
<feature type="region of interest" description="Disordered" evidence="1">
    <location>
        <begin position="523"/>
        <end position="588"/>
    </location>
</feature>
<feature type="compositionally biased region" description="Polar residues" evidence="1">
    <location>
        <begin position="420"/>
        <end position="430"/>
    </location>
</feature>
<feature type="compositionally biased region" description="Low complexity" evidence="1">
    <location>
        <begin position="283"/>
        <end position="297"/>
    </location>
</feature>
<keyword evidence="4" id="KW-1185">Reference proteome</keyword>
<feature type="compositionally biased region" description="Low complexity" evidence="1">
    <location>
        <begin position="570"/>
        <end position="588"/>
    </location>
</feature>
<feature type="region of interest" description="Disordered" evidence="1">
    <location>
        <begin position="1"/>
        <end position="21"/>
    </location>
</feature>
<dbReference type="Gene3D" id="2.90.10.10">
    <property type="entry name" value="Bulb-type lectin domain"/>
    <property type="match status" value="2"/>
</dbReference>
<evidence type="ECO:0000259" key="2">
    <source>
        <dbReference type="PROSITE" id="PS50927"/>
    </source>
</evidence>
<feature type="region of interest" description="Disordered" evidence="1">
    <location>
        <begin position="332"/>
        <end position="376"/>
    </location>
</feature>
<reference evidence="4" key="1">
    <citation type="journal article" date="2019" name="Int. J. Syst. Evol. Microbiol.">
        <title>The Global Catalogue of Microorganisms (GCM) 10K type strain sequencing project: providing services to taxonomists for standard genome sequencing and annotation.</title>
        <authorList>
            <consortium name="The Broad Institute Genomics Platform"/>
            <consortium name="The Broad Institute Genome Sequencing Center for Infectious Disease"/>
            <person name="Wu L."/>
            <person name="Ma J."/>
        </authorList>
    </citation>
    <scope>NUCLEOTIDE SEQUENCE [LARGE SCALE GENOMIC DNA]</scope>
    <source>
        <strain evidence="4">CGMCC 4.7237</strain>
    </source>
</reference>
<dbReference type="InterPro" id="IPR036426">
    <property type="entry name" value="Bulb-type_lectin_dom_sf"/>
</dbReference>
<feature type="region of interest" description="Disordered" evidence="1">
    <location>
        <begin position="193"/>
        <end position="310"/>
    </location>
</feature>
<dbReference type="SUPFAM" id="SSF51110">
    <property type="entry name" value="alpha-D-mannose-specific plant lectins"/>
    <property type="match status" value="1"/>
</dbReference>
<feature type="domain" description="Bulb-type lectin" evidence="2">
    <location>
        <begin position="594"/>
        <end position="700"/>
    </location>
</feature>
<comment type="caution">
    <text evidence="3">The sequence shown here is derived from an EMBL/GenBank/DDBJ whole genome shotgun (WGS) entry which is preliminary data.</text>
</comment>
<feature type="compositionally biased region" description="Low complexity" evidence="1">
    <location>
        <begin position="523"/>
        <end position="557"/>
    </location>
</feature>
<accession>A0ABV8HVC8</accession>
<dbReference type="RefSeq" id="WP_386436763.1">
    <property type="nucleotide sequence ID" value="NZ_JBHSBB010000030.1"/>
</dbReference>
<name>A0ABV8HVC8_9ACTN</name>
<evidence type="ECO:0000313" key="4">
    <source>
        <dbReference type="Proteomes" id="UP001595765"/>
    </source>
</evidence>
<dbReference type="Proteomes" id="UP001595765">
    <property type="component" value="Unassembled WGS sequence"/>
</dbReference>
<dbReference type="SMART" id="SM00108">
    <property type="entry name" value="B_lectin"/>
    <property type="match status" value="1"/>
</dbReference>
<dbReference type="EMBL" id="JBHSBB010000030">
    <property type="protein sequence ID" value="MFC4035945.1"/>
    <property type="molecule type" value="Genomic_DNA"/>
</dbReference>
<organism evidence="3 4">
    <name type="scientific">Streptomyces polygonati</name>
    <dbReference type="NCBI Taxonomy" id="1617087"/>
    <lineage>
        <taxon>Bacteria</taxon>
        <taxon>Bacillati</taxon>
        <taxon>Actinomycetota</taxon>
        <taxon>Actinomycetes</taxon>
        <taxon>Kitasatosporales</taxon>
        <taxon>Streptomycetaceae</taxon>
        <taxon>Streptomyces</taxon>
    </lineage>
</organism>
<evidence type="ECO:0000313" key="3">
    <source>
        <dbReference type="EMBL" id="MFC4035945.1"/>
    </source>
</evidence>
<feature type="region of interest" description="Disordered" evidence="1">
    <location>
        <begin position="390"/>
        <end position="430"/>
    </location>
</feature>
<feature type="compositionally biased region" description="Low complexity" evidence="1">
    <location>
        <begin position="108"/>
        <end position="130"/>
    </location>
</feature>
<sequence length="702" mass="69598">MALDHPVSGPPPAVRTAASATSPRIRRAIALPLNDDDLGGSAASAAIAAAQVVATSTAATATVTATGRRSLSAVGRPTAATAVPENAVHAGGTLAGRLFRPDSWRHQQSAATGDSASTGPAASSAAQPDGAEATLTGVLAAAVAEERSAVKPARAAAATGAKLGRWPLMTAAAFAGAVLVSVPFVHNGNRDTTTTYEGAGRPLPIASLDDPEQDGEHNGGAGPDGYSSQMPEVDPADGTASRPVPEPETGTRPFAPEHGGVPHLNETAVVPSTGPVGAPIPPLTGTATLPGTPEGTAQLPSRPGPFAEQPLVGVGDAPVLLSGIPFAPSLAAGGTDQGAAPHVTDKPKADPAPRQHTDRATADPQPPAVKTLTPPATPAVHTDAVLITHPTQARATVAKPSDDAKPASKPTTVKAEVKPPTTQAAVPTPETSATALVRATPAKPATGAAVALPSAAVPAARATPAIPGVPVTLATPATSAVPAIPAVPATPTTAAIPATPAVPADQTKPASVQPVVTATVAKPATTKPATPQQVTRPAVTKPAVTTTTASTTAKPTVGKPAADKPTTAKPTSNTSDAAASASTAATPATPVWHQKTIGATYVLNPGESVASDRMRITMRSSGSLVISDEDGVIRWSSHTPGTGNHAVFQDDGHFVVYSTDNETLWSSGTAGNPGSHLVIQQDGDVTITSPSGGVLWSAGTAH</sequence>
<gene>
    <name evidence="3" type="ORF">ACFO3J_31445</name>
</gene>
<dbReference type="PROSITE" id="PS50927">
    <property type="entry name" value="BULB_LECTIN"/>
    <property type="match status" value="1"/>
</dbReference>
<evidence type="ECO:0000256" key="1">
    <source>
        <dbReference type="SAM" id="MobiDB-lite"/>
    </source>
</evidence>